<evidence type="ECO:0000313" key="15">
    <source>
        <dbReference type="Proteomes" id="UP000315901"/>
    </source>
</evidence>
<dbReference type="Pfam" id="PF06463">
    <property type="entry name" value="Mob_synth_C"/>
    <property type="match status" value="1"/>
</dbReference>
<dbReference type="Pfam" id="PF04055">
    <property type="entry name" value="Radical_SAM"/>
    <property type="match status" value="1"/>
</dbReference>
<keyword evidence="4 12" id="KW-0479">Metal-binding</keyword>
<keyword evidence="8 12" id="KW-0342">GTP-binding</keyword>
<proteinExistence type="inferred from homology"/>
<comment type="similarity">
    <text evidence="12">Belongs to the radical SAM superfamily. MoaA family.</text>
</comment>
<evidence type="ECO:0000256" key="7">
    <source>
        <dbReference type="ARBA" id="ARBA00023014"/>
    </source>
</evidence>
<evidence type="ECO:0000313" key="14">
    <source>
        <dbReference type="EMBL" id="TPE52873.1"/>
    </source>
</evidence>
<comment type="function">
    <text evidence="12">Catalyzes the cyclization of GTP to (8S)-3',8-cyclo-7,8-dihydroguanosine 5'-triphosphate.</text>
</comment>
<feature type="binding site" evidence="12">
    <location>
        <position position="154"/>
    </location>
    <ligand>
        <name>GTP</name>
        <dbReference type="ChEBI" id="CHEBI:37565"/>
    </ligand>
</feature>
<evidence type="ECO:0000256" key="9">
    <source>
        <dbReference type="ARBA" id="ARBA00023150"/>
    </source>
</evidence>
<keyword evidence="7 12" id="KW-0411">Iron-sulfur</keyword>
<evidence type="ECO:0000256" key="10">
    <source>
        <dbReference type="ARBA" id="ARBA00023239"/>
    </source>
</evidence>
<organism evidence="14 15">
    <name type="scientific">Maribrevibacterium harenarium</name>
    <dbReference type="NCBI Taxonomy" id="2589817"/>
    <lineage>
        <taxon>Bacteria</taxon>
        <taxon>Pseudomonadati</taxon>
        <taxon>Pseudomonadota</taxon>
        <taxon>Gammaproteobacteria</taxon>
        <taxon>Oceanospirillales</taxon>
        <taxon>Oceanospirillaceae</taxon>
        <taxon>Maribrevibacterium</taxon>
    </lineage>
</organism>
<dbReference type="InterPro" id="IPR040064">
    <property type="entry name" value="MoaA-like"/>
</dbReference>
<feature type="binding site" evidence="12">
    <location>
        <position position="20"/>
    </location>
    <ligand>
        <name>[4Fe-4S] cluster</name>
        <dbReference type="ChEBI" id="CHEBI:49883"/>
        <label>1</label>
        <note>4Fe-4S-S-AdoMet</note>
    </ligand>
</feature>
<dbReference type="OrthoDB" id="9763993at2"/>
<dbReference type="GO" id="GO:0051539">
    <property type="term" value="F:4 iron, 4 sulfur cluster binding"/>
    <property type="evidence" value="ECO:0007669"/>
    <property type="project" value="UniProtKB-UniRule"/>
</dbReference>
<dbReference type="CDD" id="cd01335">
    <property type="entry name" value="Radical_SAM"/>
    <property type="match status" value="1"/>
</dbReference>
<dbReference type="SFLD" id="SFLDG01386">
    <property type="entry name" value="main_SPASM_domain-containing"/>
    <property type="match status" value="1"/>
</dbReference>
<dbReference type="PANTHER" id="PTHR22960">
    <property type="entry name" value="MOLYBDOPTERIN COFACTOR SYNTHESIS PROTEIN A"/>
    <property type="match status" value="1"/>
</dbReference>
<dbReference type="SUPFAM" id="SSF102114">
    <property type="entry name" value="Radical SAM enzymes"/>
    <property type="match status" value="1"/>
</dbReference>
<gene>
    <name evidence="12 14" type="primary">moaA</name>
    <name evidence="14" type="ORF">FJM67_07215</name>
</gene>
<evidence type="ECO:0000256" key="5">
    <source>
        <dbReference type="ARBA" id="ARBA00022741"/>
    </source>
</evidence>
<comment type="cofactor">
    <cofactor evidence="12">
        <name>[4Fe-4S] cluster</name>
        <dbReference type="ChEBI" id="CHEBI:49883"/>
    </cofactor>
    <text evidence="12">Binds 2 [4Fe-4S] clusters. Binds 1 [4Fe-4S] cluster coordinated with 3 cysteines and an exchangeable S-adenosyl-L-methionine and 1 [4Fe-4S] cluster coordinated with 3 cysteines and the GTP-derived substrate.</text>
</comment>
<feature type="binding site" evidence="12">
    <location>
        <position position="13"/>
    </location>
    <ligand>
        <name>GTP</name>
        <dbReference type="ChEBI" id="CHEBI:37565"/>
    </ligand>
</feature>
<feature type="binding site" evidence="12">
    <location>
        <position position="27"/>
    </location>
    <ligand>
        <name>[4Fe-4S] cluster</name>
        <dbReference type="ChEBI" id="CHEBI:49883"/>
        <label>1</label>
        <note>4Fe-4S-S-AdoMet</note>
    </ligand>
</feature>
<sequence>MIDRFGRNIDYLRISVTDRCDFRCTYCMGEDIEFLSRDKVLSLEETYLLARTFVELGVKRIRVTGGEPLVRKGIIRLLEQIAKLPGLDELTITTNGSQLTRYARPLLDAGVARINISLDTLKRERFLQLTRRDQLDQVLAGIDAVAALPFQRLKLNAVVLRDRNFDEVGDLAQFAIDRGMDISYIEEMPLGVIQDHDRAKCYVSSDEIRAKLSEQFQLVPVASKTAGPSDYYQLTNSTSRIGFISPHSHNFCGDCNRVRLTCEGRLLLCLGNEHSMDLKTIIRTNPDHDALRKAIIGALDLKPEKHHFNLDQEPDIIRFMSATGG</sequence>
<dbReference type="GO" id="GO:0061799">
    <property type="term" value="F:cyclic pyranopterin monophosphate synthase activity"/>
    <property type="evidence" value="ECO:0007669"/>
    <property type="project" value="TreeGrafter"/>
</dbReference>
<feature type="domain" description="Radical SAM core" evidence="13">
    <location>
        <begin position="4"/>
        <end position="229"/>
    </location>
</feature>
<keyword evidence="10 12" id="KW-0456">Lyase</keyword>
<dbReference type="Proteomes" id="UP000315901">
    <property type="component" value="Unassembled WGS sequence"/>
</dbReference>
<keyword evidence="3 12" id="KW-0949">S-adenosyl-L-methionine</keyword>
<evidence type="ECO:0000256" key="4">
    <source>
        <dbReference type="ARBA" id="ARBA00022723"/>
    </source>
</evidence>
<dbReference type="InterPro" id="IPR013483">
    <property type="entry name" value="MoaA"/>
</dbReference>
<evidence type="ECO:0000256" key="8">
    <source>
        <dbReference type="ARBA" id="ARBA00023134"/>
    </source>
</evidence>
<evidence type="ECO:0000256" key="3">
    <source>
        <dbReference type="ARBA" id="ARBA00022691"/>
    </source>
</evidence>
<feature type="binding site" evidence="12">
    <location>
        <position position="255"/>
    </location>
    <ligand>
        <name>[4Fe-4S] cluster</name>
        <dbReference type="ChEBI" id="CHEBI:49883"/>
        <label>2</label>
        <note>4Fe-4S-substrate</note>
    </ligand>
</feature>
<feature type="binding site" evidence="12">
    <location>
        <position position="66"/>
    </location>
    <ligand>
        <name>S-adenosyl-L-methionine</name>
        <dbReference type="ChEBI" id="CHEBI:59789"/>
    </ligand>
</feature>
<dbReference type="PROSITE" id="PS51918">
    <property type="entry name" value="RADICAL_SAM"/>
    <property type="match status" value="1"/>
</dbReference>
<feature type="binding site" evidence="12">
    <location>
        <position position="62"/>
    </location>
    <ligand>
        <name>GTP</name>
        <dbReference type="ChEBI" id="CHEBI:37565"/>
    </ligand>
</feature>
<evidence type="ECO:0000256" key="2">
    <source>
        <dbReference type="ARBA" id="ARBA00022485"/>
    </source>
</evidence>
<keyword evidence="2 12" id="KW-0004">4Fe-4S</keyword>
<dbReference type="UniPathway" id="UPA00344"/>
<feature type="binding site" evidence="12">
    <location>
        <position position="26"/>
    </location>
    <ligand>
        <name>S-adenosyl-L-methionine</name>
        <dbReference type="ChEBI" id="CHEBI:59789"/>
    </ligand>
</feature>
<feature type="binding site" evidence="12">
    <location>
        <begin position="257"/>
        <end position="259"/>
    </location>
    <ligand>
        <name>GTP</name>
        <dbReference type="ChEBI" id="CHEBI:37565"/>
    </ligand>
</feature>
<protein>
    <recommendedName>
        <fullName evidence="1 12">GTP 3',8-cyclase</fullName>
        <ecNumber evidence="1 12">4.1.99.22</ecNumber>
    </recommendedName>
    <alternativeName>
        <fullName evidence="12">Molybdenum cofactor biosynthesis protein A</fullName>
    </alternativeName>
</protein>
<dbReference type="AlphaFoldDB" id="A0A501WT39"/>
<dbReference type="InterPro" id="IPR010505">
    <property type="entry name" value="MoaA_twitch"/>
</dbReference>
<dbReference type="GO" id="GO:0046872">
    <property type="term" value="F:metal ion binding"/>
    <property type="evidence" value="ECO:0007669"/>
    <property type="project" value="UniProtKB-KW"/>
</dbReference>
<feature type="binding site" evidence="12">
    <location>
        <position position="93"/>
    </location>
    <ligand>
        <name>GTP</name>
        <dbReference type="ChEBI" id="CHEBI:37565"/>
    </ligand>
</feature>
<evidence type="ECO:0000256" key="12">
    <source>
        <dbReference type="HAMAP-Rule" id="MF_01225"/>
    </source>
</evidence>
<dbReference type="GO" id="GO:0005525">
    <property type="term" value="F:GTP binding"/>
    <property type="evidence" value="ECO:0007669"/>
    <property type="project" value="UniProtKB-UniRule"/>
</dbReference>
<dbReference type="GO" id="GO:1904047">
    <property type="term" value="F:S-adenosyl-L-methionine binding"/>
    <property type="evidence" value="ECO:0007669"/>
    <property type="project" value="UniProtKB-UniRule"/>
</dbReference>
<dbReference type="InterPro" id="IPR006638">
    <property type="entry name" value="Elp3/MiaA/NifB-like_rSAM"/>
</dbReference>
<dbReference type="HAMAP" id="MF_01225_B">
    <property type="entry name" value="MoaA_B"/>
    <property type="match status" value="1"/>
</dbReference>
<evidence type="ECO:0000256" key="6">
    <source>
        <dbReference type="ARBA" id="ARBA00023004"/>
    </source>
</evidence>
<comment type="subunit">
    <text evidence="12">Monomer and homodimer.</text>
</comment>
<dbReference type="SFLD" id="SFLDG01383">
    <property type="entry name" value="cyclic_pyranopterin_phosphate"/>
    <property type="match status" value="1"/>
</dbReference>
<feature type="binding site" evidence="12">
    <location>
        <position position="117"/>
    </location>
    <ligand>
        <name>S-adenosyl-L-methionine</name>
        <dbReference type="ChEBI" id="CHEBI:59789"/>
    </ligand>
</feature>
<evidence type="ECO:0000256" key="11">
    <source>
        <dbReference type="ARBA" id="ARBA00048697"/>
    </source>
</evidence>
<feature type="binding site" evidence="12">
    <location>
        <position position="188"/>
    </location>
    <ligand>
        <name>S-adenosyl-L-methionine</name>
        <dbReference type="ChEBI" id="CHEBI:59789"/>
    </ligand>
</feature>
<comment type="catalytic activity">
    <reaction evidence="11 12">
        <text>GTP + AH2 + S-adenosyl-L-methionine = (8S)-3',8-cyclo-7,8-dihydroguanosine 5'-triphosphate + 5'-deoxyadenosine + L-methionine + A + H(+)</text>
        <dbReference type="Rhea" id="RHEA:49576"/>
        <dbReference type="ChEBI" id="CHEBI:13193"/>
        <dbReference type="ChEBI" id="CHEBI:15378"/>
        <dbReference type="ChEBI" id="CHEBI:17319"/>
        <dbReference type="ChEBI" id="CHEBI:17499"/>
        <dbReference type="ChEBI" id="CHEBI:37565"/>
        <dbReference type="ChEBI" id="CHEBI:57844"/>
        <dbReference type="ChEBI" id="CHEBI:59789"/>
        <dbReference type="ChEBI" id="CHEBI:131766"/>
        <dbReference type="EC" id="4.1.99.22"/>
    </reaction>
</comment>
<dbReference type="InterPro" id="IPR050105">
    <property type="entry name" value="MoCo_biosynth_MoaA/MoaC"/>
</dbReference>
<dbReference type="PROSITE" id="PS01305">
    <property type="entry name" value="MOAA_NIFB_PQQE"/>
    <property type="match status" value="1"/>
</dbReference>
<comment type="caution">
    <text evidence="14">The sequence shown here is derived from an EMBL/GenBank/DDBJ whole genome shotgun (WGS) entry which is preliminary data.</text>
</comment>
<dbReference type="InterPro" id="IPR058240">
    <property type="entry name" value="rSAM_sf"/>
</dbReference>
<dbReference type="EMBL" id="VFRR01000011">
    <property type="protein sequence ID" value="TPE52873.1"/>
    <property type="molecule type" value="Genomic_DNA"/>
</dbReference>
<dbReference type="SFLD" id="SFLDG01067">
    <property type="entry name" value="SPASM/twitch_domain_containing"/>
    <property type="match status" value="1"/>
</dbReference>
<dbReference type="InterPro" id="IPR007197">
    <property type="entry name" value="rSAM"/>
</dbReference>
<dbReference type="Gene3D" id="3.20.20.70">
    <property type="entry name" value="Aldolase class I"/>
    <property type="match status" value="1"/>
</dbReference>
<feature type="binding site" evidence="12">
    <location>
        <position position="269"/>
    </location>
    <ligand>
        <name>[4Fe-4S] cluster</name>
        <dbReference type="ChEBI" id="CHEBI:49883"/>
        <label>2</label>
        <note>4Fe-4S-substrate</note>
    </ligand>
</feature>
<accession>A0A501WT39</accession>
<evidence type="ECO:0000256" key="1">
    <source>
        <dbReference type="ARBA" id="ARBA00012167"/>
    </source>
</evidence>
<dbReference type="GO" id="GO:0061798">
    <property type="term" value="F:GTP 3',8'-cyclase activity"/>
    <property type="evidence" value="ECO:0007669"/>
    <property type="project" value="UniProtKB-UniRule"/>
</dbReference>
<reference evidence="14 15" key="1">
    <citation type="submission" date="2019-06" db="EMBL/GenBank/DDBJ databases">
        <title>A novel bacterium of genus Marinomonas, isolated from coastal sand.</title>
        <authorList>
            <person name="Huang H."/>
            <person name="Mo K."/>
            <person name="Hu Y."/>
        </authorList>
    </citation>
    <scope>NUCLEOTIDE SEQUENCE [LARGE SCALE GENOMIC DNA]</scope>
    <source>
        <strain evidence="14 15">HB171799</strain>
    </source>
</reference>
<dbReference type="SFLD" id="SFLDS00029">
    <property type="entry name" value="Radical_SAM"/>
    <property type="match status" value="1"/>
</dbReference>
<keyword evidence="6 12" id="KW-0408">Iron</keyword>
<keyword evidence="15" id="KW-1185">Reference proteome</keyword>
<dbReference type="SMART" id="SM00729">
    <property type="entry name" value="Elp3"/>
    <property type="match status" value="1"/>
</dbReference>
<evidence type="ECO:0000259" key="13">
    <source>
        <dbReference type="PROSITE" id="PS51918"/>
    </source>
</evidence>
<feature type="binding site" evidence="12">
    <location>
        <position position="24"/>
    </location>
    <ligand>
        <name>[4Fe-4S] cluster</name>
        <dbReference type="ChEBI" id="CHEBI:49883"/>
        <label>1</label>
        <note>4Fe-4S-S-AdoMet</note>
    </ligand>
</feature>
<dbReference type="PANTHER" id="PTHR22960:SF0">
    <property type="entry name" value="MOLYBDENUM COFACTOR BIOSYNTHESIS PROTEIN 1"/>
    <property type="match status" value="1"/>
</dbReference>
<comment type="pathway">
    <text evidence="12">Cofactor biosynthesis; molybdopterin biosynthesis.</text>
</comment>
<dbReference type="InterPro" id="IPR013785">
    <property type="entry name" value="Aldolase_TIM"/>
</dbReference>
<feature type="binding site" evidence="12">
    <location>
        <position position="252"/>
    </location>
    <ligand>
        <name>[4Fe-4S] cluster</name>
        <dbReference type="ChEBI" id="CHEBI:49883"/>
        <label>2</label>
        <note>4Fe-4S-substrate</note>
    </ligand>
</feature>
<name>A0A501WT39_9GAMM</name>
<keyword evidence="5 12" id="KW-0547">Nucleotide-binding</keyword>
<dbReference type="GO" id="GO:0006777">
    <property type="term" value="P:Mo-molybdopterin cofactor biosynthetic process"/>
    <property type="evidence" value="ECO:0007669"/>
    <property type="project" value="UniProtKB-UniRule"/>
</dbReference>
<dbReference type="InterPro" id="IPR000385">
    <property type="entry name" value="MoaA_NifB_PqqE_Fe-S-bd_CS"/>
</dbReference>
<dbReference type="NCBIfam" id="TIGR02666">
    <property type="entry name" value="moaA"/>
    <property type="match status" value="1"/>
</dbReference>
<dbReference type="EC" id="4.1.99.22" evidence="1 12"/>
<dbReference type="CDD" id="cd21117">
    <property type="entry name" value="Twitch_MoaA"/>
    <property type="match status" value="1"/>
</dbReference>
<keyword evidence="9 12" id="KW-0501">Molybdenum cofactor biosynthesis</keyword>